<dbReference type="RefSeq" id="XP_069197519.1">
    <property type="nucleotide sequence ID" value="XM_069346310.1"/>
</dbReference>
<dbReference type="EMBL" id="JBFMKM010000014">
    <property type="protein sequence ID" value="KAL1297837.1"/>
    <property type="molecule type" value="Genomic_DNA"/>
</dbReference>
<feature type="compositionally biased region" description="Basic and acidic residues" evidence="1">
    <location>
        <begin position="216"/>
        <end position="262"/>
    </location>
</feature>
<feature type="compositionally biased region" description="Basic and acidic residues" evidence="1">
    <location>
        <begin position="324"/>
        <end position="343"/>
    </location>
</feature>
<gene>
    <name evidence="2" type="ORF">AAFC00_006364</name>
</gene>
<sequence>MDEFAQTGAQQDDLFDDIQYAPGGEESMQTRAPDDLFGEEFTPVVAEHVEEKETPQVHTGPPPASARQRGGGGRGNRGSGQGRGGRGRGRGEHHQQREQRSPAPAPVDAQQQEPAASADEHNESQTAPATADSAADSSQPDSASATNTPSTTTTATAAKPSSLFESRHASTAAPTESKHGHAARGDRRATGGLQKPKLSASELEAKMQRMSLRSAELTERHKRAEADRQSFDKREEVAKEVAKQRTKEERRDRQQMMGEREKNRLRKLKAMEGREWDMQKQEEDYDPRAAAKRGGSGRGAYGGVVGPRDGAAGPVAGQEQQEYTDGREYMYRENKGRGNDRGGRGRGRGGRGASSSQSLPRHSDFPELPPTPAVVVPKDTPSAEATSSGEAALSTLDMPALDEKASAGGKRWADMVDG</sequence>
<feature type="compositionally biased region" description="Basic and acidic residues" evidence="1">
    <location>
        <begin position="401"/>
        <end position="418"/>
    </location>
</feature>
<feature type="compositionally biased region" description="Low complexity" evidence="1">
    <location>
        <begin position="124"/>
        <end position="162"/>
    </location>
</feature>
<keyword evidence="3" id="KW-1185">Reference proteome</keyword>
<feature type="compositionally biased region" description="Basic and acidic residues" evidence="1">
    <location>
        <begin position="89"/>
        <end position="100"/>
    </location>
</feature>
<reference evidence="2 3" key="1">
    <citation type="submission" date="2024-07" db="EMBL/GenBank/DDBJ databases">
        <title>Draft sequence of the Neodothiora populina.</title>
        <authorList>
            <person name="Drown D.D."/>
            <person name="Schuette U.S."/>
            <person name="Buechlein A.B."/>
            <person name="Rusch D.R."/>
            <person name="Winton L.W."/>
            <person name="Adams G.A."/>
        </authorList>
    </citation>
    <scope>NUCLEOTIDE SEQUENCE [LARGE SCALE GENOMIC DNA]</scope>
    <source>
        <strain evidence="2 3">CPC 39397</strain>
    </source>
</reference>
<feature type="compositionally biased region" description="Gly residues" evidence="1">
    <location>
        <begin position="294"/>
        <end position="305"/>
    </location>
</feature>
<dbReference type="Proteomes" id="UP001562354">
    <property type="component" value="Unassembled WGS sequence"/>
</dbReference>
<feature type="region of interest" description="Disordered" evidence="1">
    <location>
        <begin position="1"/>
        <end position="418"/>
    </location>
</feature>
<protein>
    <submittedName>
        <fullName evidence="2">Uncharacterized protein</fullName>
    </submittedName>
</protein>
<accession>A0ABR3P4Y1</accession>
<feature type="compositionally biased region" description="Basic and acidic residues" evidence="1">
    <location>
        <begin position="269"/>
        <end position="289"/>
    </location>
</feature>
<evidence type="ECO:0000256" key="1">
    <source>
        <dbReference type="SAM" id="MobiDB-lite"/>
    </source>
</evidence>
<evidence type="ECO:0000313" key="3">
    <source>
        <dbReference type="Proteomes" id="UP001562354"/>
    </source>
</evidence>
<dbReference type="GeneID" id="95980063"/>
<proteinExistence type="predicted"/>
<comment type="caution">
    <text evidence="2">The sequence shown here is derived from an EMBL/GenBank/DDBJ whole genome shotgun (WGS) entry which is preliminary data.</text>
</comment>
<evidence type="ECO:0000313" key="2">
    <source>
        <dbReference type="EMBL" id="KAL1297837.1"/>
    </source>
</evidence>
<feature type="compositionally biased region" description="Gly residues" evidence="1">
    <location>
        <begin position="69"/>
        <end position="84"/>
    </location>
</feature>
<feature type="compositionally biased region" description="Basic and acidic residues" evidence="1">
    <location>
        <begin position="176"/>
        <end position="189"/>
    </location>
</feature>
<name>A0ABR3P4Y1_9PEZI</name>
<organism evidence="2 3">
    <name type="scientific">Neodothiora populina</name>
    <dbReference type="NCBI Taxonomy" id="2781224"/>
    <lineage>
        <taxon>Eukaryota</taxon>
        <taxon>Fungi</taxon>
        <taxon>Dikarya</taxon>
        <taxon>Ascomycota</taxon>
        <taxon>Pezizomycotina</taxon>
        <taxon>Dothideomycetes</taxon>
        <taxon>Dothideomycetidae</taxon>
        <taxon>Dothideales</taxon>
        <taxon>Dothioraceae</taxon>
        <taxon>Neodothiora</taxon>
    </lineage>
</organism>